<keyword evidence="2" id="KW-0723">Serine/threonine-protein kinase</keyword>
<dbReference type="InterPro" id="IPR011009">
    <property type="entry name" value="Kinase-like_dom_sf"/>
</dbReference>
<reference evidence="8" key="1">
    <citation type="submission" date="2019-08" db="EMBL/GenBank/DDBJ databases">
        <title>The improved chromosome-level genome for the pearl oyster Pinctada fucata martensii using PacBio sequencing and Hi-C.</title>
        <authorList>
            <person name="Zheng Z."/>
        </authorList>
    </citation>
    <scope>NUCLEOTIDE SEQUENCE</scope>
    <source>
        <strain evidence="8">ZZ-2019</strain>
        <tissue evidence="8">Adductor muscle</tissue>
    </source>
</reference>
<protein>
    <recommendedName>
        <fullName evidence="7">Protein kinase domain-containing protein</fullName>
    </recommendedName>
</protein>
<accession>A0AA89BWI7</accession>
<dbReference type="SUPFAM" id="SSF56112">
    <property type="entry name" value="Protein kinase-like (PK-like)"/>
    <property type="match status" value="1"/>
</dbReference>
<evidence type="ECO:0000256" key="3">
    <source>
        <dbReference type="ARBA" id="ARBA00022679"/>
    </source>
</evidence>
<keyword evidence="5" id="KW-0418">Kinase</keyword>
<dbReference type="PROSITE" id="PS50011">
    <property type="entry name" value="PROTEIN_KINASE_DOM"/>
    <property type="match status" value="1"/>
</dbReference>
<organism evidence="8 9">
    <name type="scientific">Pinctada imbricata</name>
    <name type="common">Atlantic pearl-oyster</name>
    <name type="synonym">Pinctada martensii</name>
    <dbReference type="NCBI Taxonomy" id="66713"/>
    <lineage>
        <taxon>Eukaryota</taxon>
        <taxon>Metazoa</taxon>
        <taxon>Spiralia</taxon>
        <taxon>Lophotrochozoa</taxon>
        <taxon>Mollusca</taxon>
        <taxon>Bivalvia</taxon>
        <taxon>Autobranchia</taxon>
        <taxon>Pteriomorphia</taxon>
        <taxon>Pterioida</taxon>
        <taxon>Pterioidea</taxon>
        <taxon>Pteriidae</taxon>
        <taxon>Pinctada</taxon>
    </lineage>
</organism>
<evidence type="ECO:0000313" key="8">
    <source>
        <dbReference type="EMBL" id="KAK3098938.1"/>
    </source>
</evidence>
<keyword evidence="9" id="KW-1185">Reference proteome</keyword>
<feature type="domain" description="Protein kinase" evidence="7">
    <location>
        <begin position="1"/>
        <end position="159"/>
    </location>
</feature>
<name>A0AA89BWI7_PINIB</name>
<evidence type="ECO:0000256" key="5">
    <source>
        <dbReference type="ARBA" id="ARBA00022777"/>
    </source>
</evidence>
<dbReference type="Gene3D" id="1.10.510.10">
    <property type="entry name" value="Transferase(Phosphotransferase) domain 1"/>
    <property type="match status" value="1"/>
</dbReference>
<evidence type="ECO:0000313" key="9">
    <source>
        <dbReference type="Proteomes" id="UP001186944"/>
    </source>
</evidence>
<dbReference type="GO" id="GO:0005524">
    <property type="term" value="F:ATP binding"/>
    <property type="evidence" value="ECO:0007669"/>
    <property type="project" value="UniProtKB-KW"/>
</dbReference>
<evidence type="ECO:0000256" key="4">
    <source>
        <dbReference type="ARBA" id="ARBA00022741"/>
    </source>
</evidence>
<dbReference type="EMBL" id="VSWD01000007">
    <property type="protein sequence ID" value="KAK3098938.1"/>
    <property type="molecule type" value="Genomic_DNA"/>
</dbReference>
<dbReference type="SMART" id="SM00220">
    <property type="entry name" value="S_TKc"/>
    <property type="match status" value="1"/>
</dbReference>
<keyword evidence="3" id="KW-0808">Transferase</keyword>
<dbReference type="AlphaFoldDB" id="A0AA89BWI7"/>
<dbReference type="InterPro" id="IPR000719">
    <property type="entry name" value="Prot_kinase_dom"/>
</dbReference>
<dbReference type="PANTHER" id="PTHR24349">
    <property type="entry name" value="SERINE/THREONINE-PROTEIN KINASE"/>
    <property type="match status" value="1"/>
</dbReference>
<evidence type="ECO:0000259" key="7">
    <source>
        <dbReference type="PROSITE" id="PS50011"/>
    </source>
</evidence>
<evidence type="ECO:0000256" key="2">
    <source>
        <dbReference type="ARBA" id="ARBA00022527"/>
    </source>
</evidence>
<dbReference type="InterPro" id="IPR050205">
    <property type="entry name" value="CDPK_Ser/Thr_kinases"/>
</dbReference>
<keyword evidence="6" id="KW-0067">ATP-binding</keyword>
<comment type="similarity">
    <text evidence="1">Belongs to the protein kinase superfamily. CAMK Ser/Thr protein kinase family.</text>
</comment>
<sequence>MPIKFPILIHYRIVSRGCYTEKDAAKAVKDMLTAVEPENLLYEDLTEDSRLKVADFGLSKILDKEITMHTVCGTPGYCAPEVLAGNTYTYAVDLWSIGVITYILLCGYEPFYCESERDQYKKILKADYQFDSADFVEKMLHIDPRKRLTLNHALRHPWVQGIAAKSDDMPETLEKIKTFNATRKMKALTDAAILATRVGNLTALFSQNPQQTMSDVSQQSVHEAMEVN</sequence>
<comment type="caution">
    <text evidence="8">The sequence shown here is derived from an EMBL/GenBank/DDBJ whole genome shotgun (WGS) entry which is preliminary data.</text>
</comment>
<evidence type="ECO:0000256" key="6">
    <source>
        <dbReference type="ARBA" id="ARBA00022840"/>
    </source>
</evidence>
<keyword evidence="4" id="KW-0547">Nucleotide-binding</keyword>
<dbReference type="Pfam" id="PF00069">
    <property type="entry name" value="Pkinase"/>
    <property type="match status" value="1"/>
</dbReference>
<dbReference type="Proteomes" id="UP001186944">
    <property type="component" value="Unassembled WGS sequence"/>
</dbReference>
<dbReference type="GO" id="GO:0004674">
    <property type="term" value="F:protein serine/threonine kinase activity"/>
    <property type="evidence" value="ECO:0007669"/>
    <property type="project" value="UniProtKB-KW"/>
</dbReference>
<proteinExistence type="inferred from homology"/>
<gene>
    <name evidence="8" type="ORF">FSP39_024479</name>
</gene>
<evidence type="ECO:0000256" key="1">
    <source>
        <dbReference type="ARBA" id="ARBA00006692"/>
    </source>
</evidence>